<dbReference type="AlphaFoldDB" id="A0A1H8W8P0"/>
<dbReference type="RefSeq" id="WP_092685820.1">
    <property type="nucleotide sequence ID" value="NZ_FODT01000011.1"/>
</dbReference>
<dbReference type="Proteomes" id="UP000199615">
    <property type="component" value="Unassembled WGS sequence"/>
</dbReference>
<evidence type="ECO:0000313" key="2">
    <source>
        <dbReference type="Proteomes" id="UP000199615"/>
    </source>
</evidence>
<reference evidence="2" key="1">
    <citation type="submission" date="2016-10" db="EMBL/GenBank/DDBJ databases">
        <authorList>
            <person name="Varghese N."/>
            <person name="Submissions S."/>
        </authorList>
    </citation>
    <scope>NUCLEOTIDE SEQUENCE [LARGE SCALE GENOMIC DNA]</scope>
    <source>
        <strain evidence="2">DSM 123</strain>
    </source>
</reference>
<accession>A0A1H8W8P0</accession>
<dbReference type="OrthoDB" id="7596199at2"/>
<proteinExistence type="predicted"/>
<organism evidence="1 2">
    <name type="scientific">Rhodopseudomonas pseudopalustris</name>
    <dbReference type="NCBI Taxonomy" id="1513892"/>
    <lineage>
        <taxon>Bacteria</taxon>
        <taxon>Pseudomonadati</taxon>
        <taxon>Pseudomonadota</taxon>
        <taxon>Alphaproteobacteria</taxon>
        <taxon>Hyphomicrobiales</taxon>
        <taxon>Nitrobacteraceae</taxon>
        <taxon>Rhodopseudomonas</taxon>
    </lineage>
</organism>
<protein>
    <submittedName>
        <fullName evidence="1">Uncharacterized protein</fullName>
    </submittedName>
</protein>
<dbReference type="Pfam" id="PF20131">
    <property type="entry name" value="MC3"/>
    <property type="match status" value="1"/>
</dbReference>
<name>A0A1H8W8P0_9BRAD</name>
<gene>
    <name evidence="1" type="ORF">SAMN05444123_111101</name>
</gene>
<dbReference type="InterPro" id="IPR045390">
    <property type="entry name" value="ABC-3C_MC3"/>
</dbReference>
<sequence length="162" mass="17868">MVERELSPVALVQNPAFCSLLLWNFGRGYQSEDVGGLPILTSFFLTLPLVLHGPTMRLIRSTNQSSGLAKFVAKLGEERERLFAVHDRALAMRGLTLESLGAGVSGKLLKIDYDAGVVRSNEAKPPPLPERLKYHVASAEKLGRWFARLPASQVFSLLQVRP</sequence>
<keyword evidence="2" id="KW-1185">Reference proteome</keyword>
<evidence type="ECO:0000313" key="1">
    <source>
        <dbReference type="EMBL" id="SEP23979.1"/>
    </source>
</evidence>
<dbReference type="EMBL" id="FODT01000011">
    <property type="protein sequence ID" value="SEP23979.1"/>
    <property type="molecule type" value="Genomic_DNA"/>
</dbReference>